<keyword evidence="5" id="KW-1185">Reference proteome</keyword>
<dbReference type="Proteomes" id="UP000756860">
    <property type="component" value="Unassembled WGS sequence"/>
</dbReference>
<dbReference type="InterPro" id="IPR051829">
    <property type="entry name" value="Multiheme_Cytochr_ET"/>
</dbReference>
<dbReference type="InterPro" id="IPR003961">
    <property type="entry name" value="FN3_dom"/>
</dbReference>
<feature type="chain" id="PRO_5045089280" evidence="2">
    <location>
        <begin position="25"/>
        <end position="2058"/>
    </location>
</feature>
<evidence type="ECO:0000313" key="4">
    <source>
        <dbReference type="EMBL" id="MBT0652741.1"/>
    </source>
</evidence>
<evidence type="ECO:0000259" key="3">
    <source>
        <dbReference type="PROSITE" id="PS50853"/>
    </source>
</evidence>
<dbReference type="InterPro" id="IPR010176">
    <property type="entry name" value="C4xCH_C2xCH_motif_GEOSU"/>
</dbReference>
<dbReference type="SMART" id="SM00060">
    <property type="entry name" value="FN3"/>
    <property type="match status" value="5"/>
</dbReference>
<dbReference type="Gene3D" id="2.60.40.10">
    <property type="entry name" value="Immunoglobulins"/>
    <property type="match status" value="3"/>
</dbReference>
<dbReference type="NCBIfam" id="TIGR01904">
    <property type="entry name" value="GSu_C4xC__C2xCH"/>
    <property type="match status" value="3"/>
</dbReference>
<dbReference type="PANTHER" id="PTHR35038">
    <property type="entry name" value="DISSIMILATORY SULFITE REDUCTASE SIRA"/>
    <property type="match status" value="1"/>
</dbReference>
<protein>
    <submittedName>
        <fullName evidence="4">Fibronectin type III domain-containing protein</fullName>
    </submittedName>
</protein>
<reference evidence="4 5" key="1">
    <citation type="submission" date="2021-05" db="EMBL/GenBank/DDBJ databases">
        <title>The draft genome of Geobacter luticola JCM 17780.</title>
        <authorList>
            <person name="Xu Z."/>
            <person name="Masuda Y."/>
            <person name="Itoh H."/>
            <person name="Senoo K."/>
        </authorList>
    </citation>
    <scope>NUCLEOTIDE SEQUENCE [LARGE SCALE GENOMIC DNA]</scope>
    <source>
        <strain evidence="4 5">JCM 17780</strain>
    </source>
</reference>
<keyword evidence="1 2" id="KW-0732">Signal</keyword>
<dbReference type="InterPro" id="IPR036116">
    <property type="entry name" value="FN3_sf"/>
</dbReference>
<dbReference type="PANTHER" id="PTHR35038:SF6">
    <property type="entry name" value="SURFACE LOCALIZED DECAHEME CYTOCHROME C LIPOPROTEIN"/>
    <property type="match status" value="1"/>
</dbReference>
<comment type="caution">
    <text evidence="4">The sequence shown here is derived from an EMBL/GenBank/DDBJ whole genome shotgun (WGS) entry which is preliminary data.</text>
</comment>
<dbReference type="InterPro" id="IPR013783">
    <property type="entry name" value="Ig-like_fold"/>
</dbReference>
<gene>
    <name evidence="4" type="ORF">KI810_06715</name>
</gene>
<proteinExistence type="predicted"/>
<dbReference type="SUPFAM" id="SSF48695">
    <property type="entry name" value="Multiheme cytochromes"/>
    <property type="match status" value="6"/>
</dbReference>
<dbReference type="Gene3D" id="3.90.10.10">
    <property type="entry name" value="Cytochrome C3"/>
    <property type="match status" value="1"/>
</dbReference>
<dbReference type="EMBL" id="JAHCVK010000001">
    <property type="protein sequence ID" value="MBT0652741.1"/>
    <property type="molecule type" value="Genomic_DNA"/>
</dbReference>
<evidence type="ECO:0000256" key="1">
    <source>
        <dbReference type="ARBA" id="ARBA00022729"/>
    </source>
</evidence>
<dbReference type="PROSITE" id="PS50853">
    <property type="entry name" value="FN3"/>
    <property type="match status" value="1"/>
</dbReference>
<accession>A0ABS5SDQ8</accession>
<feature type="signal peptide" evidence="2">
    <location>
        <begin position="1"/>
        <end position="24"/>
    </location>
</feature>
<sequence length="2058" mass="212403">MKRHCAYIIGPMVLALLVATTVFAVDYPHNTANGYTCSGCHQSHSTLGTQGYTNLCLTCHNPADGKGGNKSFVPGDAANPFGNATSARPGTLYQTSHNWAGSDNVPQAGALPPLNPQMTKDNMRGTISCVRCHNVKNPRSSAFNSAPFLRSLNERDEMCLDCHRQRNSSSHLSGSHPVTVSYSGATKARPAAFYSEPVNSNLGNPTSALKLIGGEVLCTTCHRVHFADSASATYDSATSARQGSLVPSGGKLLRTDLRGASAAAPNICSDCHAGKGSHNNKGQNVQCADCHSGHVAYDANAVSDEEKRPNVFLIRRYMNISSSAGAVRNGRVFFQYTGSSRNYVDYRGTGVCQGCHAVPQGAGYPPEHASSEANVCASCHGHQSAIGSFSASCSSCHGYPPPAAAAGYAGVNETTSPHRRHAGGGVNYQYSCNECHKGNSHNTGTFQDVYLDRTGILAGSSATYDIATRTCSGTYCHGGSSSWQSNGSQPSPRWANPADAACGACHFASNASANNASPSHVMHAYVYAISCTTCHPSRFSGDRHVDGSVQWRFSSGKATVGVLGGKYDRAGATTSDGGKSGASNNLAGTGNGTCTNLYCHSTVQADGGVDAPTYGSPVWGTDLGSCNSTCHAVQAGSHGSTTTITTGSHTKHLAYNFGQSLTNSVLNCPTCHLWNPSPTPGCGGCHISHGPGPQPLFPAEIFTTHVNGSINVAFSPLFTPGTYNGSSIPRSGYGNCTSLYCHSNGTSVATGTVPVTTTPAWGSGSLTCSGCHGNPPAYATGLPKANSHQRHNFTCNSCHNGTTSDGTTITNAGNHVNRAYNVDPGGGASFSYTFNTTGGSCSAISCHGATSAQWGASSCLGCHSVAQGSRAAVTGQFGGSSHHVQGELTDAKCYQCHWEANSNGTINSAYHGGAAASGSPVDLVIYGAAARPTTFTAGATAVQYTADGSRGQIEKVTSHCLGCHSDQNNTTDPFGDGKTPKQYAWDGTSVAARYAQTGKTTWGKYSTVGNAAQKRIAKSLSAHGNAAGNQRGWNTSTGVDGAITNTSGGTGVQCYDCHNSHGSSVAGITSRYSSATGKKRGGLLKETVTGQGGYATSYKPQAGGSAADKNVRNPGASICLDCHLNQTATTTPWGYGSTYGATQAILGYWDAPKYQDYSTSGAERRYPFKKKNPVMGGHYGASAPLSSTPTGSIDGLCTPCHDPHGVSPTLGANQQYAVPLLKGTWLTSPYKEDTAPQYDIGGTIRADYGYEGATYRIDQNTFASGNITQTASQSAGLCLGCHPKTALTNGTTHTWKSKDRVHESVMDWKTAPGTRQHSYSCSKCHTSHDNSVLPRLMVTNCLDGRHKGRTAYNPNPAITGSGAGDYDGCYGPACSSPAWYYSYDLWASGSGRIPGNYYGGDGSNSQISCHEGNTGSGTDQGWNVVTPWAIVYPPSAPTGISAISGNTLLTLFWTAGTGSSSSLILYGTASGVYGTTIDPATSPRTITGLTNGVVIYYQVGAKNPAGTAWSNEYSATPAAPPTVISPTATAIARTTATLGANVASNGGSALTANGTCWGLTANPVTNCVDQGSHAIGVFTQDRTGLTEGSRVYYRGYATNSAGTGYSPGGTIYTEPTQPTTLSFTSVGVAGITVNWATGSSGNAKNVIVVMRSGSAVNSDPVDGVTYTANAAFGSGTQIGTLNYVVYKGTGTTVAVTGLSPGTTYYVKVYAFAAGAAGTENYNITSPLAGSQVTSTPTAPTLTLPTATAIGTTTATLGATVASNGGAAITARGTVWGTSANPTGNAVAEGGTATGIFTLGRTGLTAGTKLYYRGYATNGTTGYSPDGSFYTEPLTQASGVNFTAVGSTGMTVNWTRGSGDGAIVLMKQGSAVNSDPADGTYTGYTSNSVFGGGTQIGAGNYVVYKGTGASVAVTGLAAGTSYYVAVYEYQGTVDTFGTNQGTNYKPTPVTGNQSTNSGAAPPAIPTLSSPYSGFNGQVGFEDEYTPLEILVWNAASGATEYYCEVLNYGVVVSNSGWTTALSYDPGDLPDNTDYDWHVKARNVEGESGWSETWTWFDQW</sequence>
<feature type="domain" description="Fibronectin type-III" evidence="3">
    <location>
        <begin position="1433"/>
        <end position="1521"/>
    </location>
</feature>
<dbReference type="InterPro" id="IPR036280">
    <property type="entry name" value="Multihaem_cyt_sf"/>
</dbReference>
<name>A0ABS5SDQ8_9BACT</name>
<dbReference type="SUPFAM" id="SSF49265">
    <property type="entry name" value="Fibronectin type III"/>
    <property type="match status" value="2"/>
</dbReference>
<evidence type="ECO:0000313" key="5">
    <source>
        <dbReference type="Proteomes" id="UP000756860"/>
    </source>
</evidence>
<dbReference type="CDD" id="cd00063">
    <property type="entry name" value="FN3"/>
    <property type="match status" value="1"/>
</dbReference>
<dbReference type="Pfam" id="PF09698">
    <property type="entry name" value="GSu_C4xC__C2xCH"/>
    <property type="match status" value="1"/>
</dbReference>
<dbReference type="RefSeq" id="WP_214174659.1">
    <property type="nucleotide sequence ID" value="NZ_JAHCVK010000001.1"/>
</dbReference>
<evidence type="ECO:0000256" key="2">
    <source>
        <dbReference type="SAM" id="SignalP"/>
    </source>
</evidence>
<organism evidence="4 5">
    <name type="scientific">Geomobilimonas luticola</name>
    <dbReference type="NCBI Taxonomy" id="1114878"/>
    <lineage>
        <taxon>Bacteria</taxon>
        <taxon>Pseudomonadati</taxon>
        <taxon>Thermodesulfobacteriota</taxon>
        <taxon>Desulfuromonadia</taxon>
        <taxon>Geobacterales</taxon>
        <taxon>Geobacteraceae</taxon>
        <taxon>Geomobilimonas</taxon>
    </lineage>
</organism>